<evidence type="ECO:0000313" key="11">
    <source>
        <dbReference type="Proteomes" id="UP001158576"/>
    </source>
</evidence>
<keyword evidence="11" id="KW-1185">Reference proteome</keyword>
<keyword evidence="9" id="KW-0735">Signal-anchor</keyword>
<keyword evidence="4 9" id="KW-0812">Transmembrane</keyword>
<dbReference type="InterPro" id="IPR018011">
    <property type="entry name" value="Carb_sulfotrans_8-10"/>
</dbReference>
<dbReference type="Proteomes" id="UP001158576">
    <property type="component" value="Chromosome PAR"/>
</dbReference>
<keyword evidence="5 9" id="KW-1133">Transmembrane helix</keyword>
<evidence type="ECO:0000256" key="3">
    <source>
        <dbReference type="ARBA" id="ARBA00022679"/>
    </source>
</evidence>
<dbReference type="PANTHER" id="PTHR12137">
    <property type="entry name" value="CARBOHYDRATE SULFOTRANSFERASE"/>
    <property type="match status" value="1"/>
</dbReference>
<evidence type="ECO:0000313" key="10">
    <source>
        <dbReference type="EMBL" id="CAG5086639.1"/>
    </source>
</evidence>
<dbReference type="EC" id="2.8.2.-" evidence="9"/>
<organism evidence="10 11">
    <name type="scientific">Oikopleura dioica</name>
    <name type="common">Tunicate</name>
    <dbReference type="NCBI Taxonomy" id="34765"/>
    <lineage>
        <taxon>Eukaryota</taxon>
        <taxon>Metazoa</taxon>
        <taxon>Chordata</taxon>
        <taxon>Tunicata</taxon>
        <taxon>Appendicularia</taxon>
        <taxon>Copelata</taxon>
        <taxon>Oikopleuridae</taxon>
        <taxon>Oikopleura</taxon>
    </lineage>
</organism>
<dbReference type="InterPro" id="IPR005331">
    <property type="entry name" value="Sulfotransferase"/>
</dbReference>
<keyword evidence="8 9" id="KW-0325">Glycoprotein</keyword>
<evidence type="ECO:0000256" key="4">
    <source>
        <dbReference type="ARBA" id="ARBA00022692"/>
    </source>
</evidence>
<accession>A0ABN7RUX4</accession>
<dbReference type="PANTHER" id="PTHR12137:SF54">
    <property type="entry name" value="CARBOHYDRATE SULFOTRANSFERASE"/>
    <property type="match status" value="1"/>
</dbReference>
<proteinExistence type="inferred from homology"/>
<evidence type="ECO:0000256" key="8">
    <source>
        <dbReference type="ARBA" id="ARBA00023180"/>
    </source>
</evidence>
<evidence type="ECO:0000256" key="7">
    <source>
        <dbReference type="ARBA" id="ARBA00023136"/>
    </source>
</evidence>
<evidence type="ECO:0000256" key="2">
    <source>
        <dbReference type="ARBA" id="ARBA00006339"/>
    </source>
</evidence>
<comment type="subcellular location">
    <subcellularLocation>
        <location evidence="1 9">Golgi apparatus membrane</location>
        <topology evidence="1 9">Single-pass type II membrane protein</topology>
    </subcellularLocation>
</comment>
<gene>
    <name evidence="10" type="ORF">OKIOD_LOCUS2853</name>
</gene>
<dbReference type="Pfam" id="PF03567">
    <property type="entry name" value="Sulfotransfer_2"/>
    <property type="match status" value="1"/>
</dbReference>
<feature type="transmembrane region" description="Helical" evidence="9">
    <location>
        <begin position="6"/>
        <end position="24"/>
    </location>
</feature>
<dbReference type="EMBL" id="OU015568">
    <property type="protein sequence ID" value="CAG5086639.1"/>
    <property type="molecule type" value="Genomic_DNA"/>
</dbReference>
<evidence type="ECO:0000256" key="5">
    <source>
        <dbReference type="ARBA" id="ARBA00022989"/>
    </source>
</evidence>
<evidence type="ECO:0000256" key="6">
    <source>
        <dbReference type="ARBA" id="ARBA00023034"/>
    </source>
</evidence>
<sequence length="409" mass="46282">MLQKGLFFGIVVVFIFSCGYYLGVSQNARIENGPLPAVTSIEDFKADYVRKEIASLRLDSAKPQRNNTIGRGSYRRQKEEPIKEIVENENEAPAIENTYDAKAEIQKRLEGYNKYCEGRRRSLIGVSFITGYISRYGVSTGDVHFWTCFLPKAASSSLSVTTLLATGYIPLEHKNTVETKTWDEGRNKCNDRPLGKGELSNCLHKYAAMPQKYRYMGANLEPGDKFASIIVGREPMSRLVSAWKDKIYRGSDRTFYYKKVKTAFSQTKNPKCANYATSEAAWEAGCRLEFKDFANWVARGNFAADEHWRPAADLCAMCALNLSFIGHSEHYGEDAQVLAEQLNIPKSYLPDDYSKSNEHAAALNANARKASLDEMFADIPRETLISLRRIYEPDYIMLGYEMPEWLANA</sequence>
<name>A0ABN7RUX4_OIKDI</name>
<keyword evidence="9" id="KW-0119">Carbohydrate metabolism</keyword>
<dbReference type="PROSITE" id="PS51257">
    <property type="entry name" value="PROKAR_LIPOPROTEIN"/>
    <property type="match status" value="1"/>
</dbReference>
<evidence type="ECO:0000256" key="9">
    <source>
        <dbReference type="RuleBase" id="RU364020"/>
    </source>
</evidence>
<keyword evidence="7 9" id="KW-0472">Membrane</keyword>
<protein>
    <recommendedName>
        <fullName evidence="9">Carbohydrate sulfotransferase</fullName>
        <ecNumber evidence="9">2.8.2.-</ecNumber>
    </recommendedName>
</protein>
<evidence type="ECO:0000256" key="1">
    <source>
        <dbReference type="ARBA" id="ARBA00004323"/>
    </source>
</evidence>
<reference evidence="10 11" key="1">
    <citation type="submission" date="2021-04" db="EMBL/GenBank/DDBJ databases">
        <authorList>
            <person name="Bliznina A."/>
        </authorList>
    </citation>
    <scope>NUCLEOTIDE SEQUENCE [LARGE SCALE GENOMIC DNA]</scope>
</reference>
<keyword evidence="3 9" id="KW-0808">Transferase</keyword>
<comment type="similarity">
    <text evidence="2 9">Belongs to the sulfotransferase 2 family.</text>
</comment>
<keyword evidence="6 9" id="KW-0333">Golgi apparatus</keyword>